<dbReference type="Pfam" id="PF02585">
    <property type="entry name" value="PIG-L"/>
    <property type="match status" value="1"/>
</dbReference>
<dbReference type="PANTHER" id="PTHR12993">
    <property type="entry name" value="N-ACETYLGLUCOSAMINYL-PHOSPHATIDYLINOSITOL DE-N-ACETYLASE-RELATED"/>
    <property type="match status" value="1"/>
</dbReference>
<dbReference type="NCBIfam" id="TIGR04000">
    <property type="entry name" value="thiol_BshB2"/>
    <property type="match status" value="1"/>
</dbReference>
<keyword evidence="2" id="KW-1185">Reference proteome</keyword>
<dbReference type="KEGG" id="afx:JZ786_08415"/>
<dbReference type="SUPFAM" id="SSF102588">
    <property type="entry name" value="LmbE-like"/>
    <property type="match status" value="1"/>
</dbReference>
<dbReference type="GO" id="GO:0016811">
    <property type="term" value="F:hydrolase activity, acting on carbon-nitrogen (but not peptide) bonds, in linear amides"/>
    <property type="evidence" value="ECO:0007669"/>
    <property type="project" value="TreeGrafter"/>
</dbReference>
<evidence type="ECO:0000313" key="2">
    <source>
        <dbReference type="Proteomes" id="UP000663505"/>
    </source>
</evidence>
<dbReference type="InterPro" id="IPR023841">
    <property type="entry name" value="BshB2"/>
</dbReference>
<dbReference type="InterPro" id="IPR024078">
    <property type="entry name" value="LmbE-like_dom_sf"/>
</dbReference>
<dbReference type="InterPro" id="IPR003737">
    <property type="entry name" value="GlcNAc_PI_deacetylase-related"/>
</dbReference>
<dbReference type="Gene3D" id="3.40.50.10320">
    <property type="entry name" value="LmbE-like"/>
    <property type="match status" value="1"/>
</dbReference>
<dbReference type="PANTHER" id="PTHR12993:SF27">
    <property type="entry name" value="N-ACETYL-ALPHA-D-GLUCOSAMINYL L-MALATE DEACETYLASE 2-RELATED"/>
    <property type="match status" value="1"/>
</dbReference>
<reference evidence="1 2" key="1">
    <citation type="submission" date="2021-02" db="EMBL/GenBank/DDBJ databases">
        <title>Alicyclobacillus curvatus sp. nov. and Alicyclobacillus mengziensis sp. nov., two acidophilic bacteria isolated from acid mine drainage.</title>
        <authorList>
            <person name="Huang Y."/>
        </authorList>
    </citation>
    <scope>NUCLEOTIDE SEQUENCE [LARGE SCALE GENOMIC DNA]</scope>
    <source>
        <strain evidence="1 2">S30H14</strain>
    </source>
</reference>
<evidence type="ECO:0000313" key="1">
    <source>
        <dbReference type="EMBL" id="QSO48947.1"/>
    </source>
</evidence>
<dbReference type="EMBL" id="CP071182">
    <property type="protein sequence ID" value="QSO48947.1"/>
    <property type="molecule type" value="Genomic_DNA"/>
</dbReference>
<gene>
    <name evidence="1" type="primary">bshB2</name>
    <name evidence="1" type="ORF">JZ786_08415</name>
</gene>
<accession>A0A9X7Z7X5</accession>
<dbReference type="AlphaFoldDB" id="A0A9X7Z7X5"/>
<protein>
    <submittedName>
        <fullName evidence="1">Bacillithiol biosynthesis deacetylase BshB2</fullName>
    </submittedName>
</protein>
<sequence length="224" mass="25448">MERHVLVLFPHPDDETLAVGGTIAFHAKAGSPVTYACFTLGQMGRNMGKPFFANRESLPTIREQELREACNALGITDLRMLGFRDKTLEFEDPELLIRIITDLIKELNPSLVITYYPGYCVHPDHEAVARATVEAIRRLQPADRPKLYCQAFSRDHFEALGERDIIVDTRGVWEERYLAIKAHKSQTALRVAEIEAGLKGDPEERDRVIEGLSQEGLYSYRFES</sequence>
<proteinExistence type="predicted"/>
<dbReference type="Proteomes" id="UP000663505">
    <property type="component" value="Chromosome"/>
</dbReference>
<organism evidence="1 2">
    <name type="scientific">Alicyclobacillus mengziensis</name>
    <dbReference type="NCBI Taxonomy" id="2931921"/>
    <lineage>
        <taxon>Bacteria</taxon>
        <taxon>Bacillati</taxon>
        <taxon>Bacillota</taxon>
        <taxon>Bacilli</taxon>
        <taxon>Bacillales</taxon>
        <taxon>Alicyclobacillaceae</taxon>
        <taxon>Alicyclobacillus</taxon>
    </lineage>
</organism>
<dbReference type="RefSeq" id="WP_206658262.1">
    <property type="nucleotide sequence ID" value="NZ_CP071182.1"/>
</dbReference>
<name>A0A9X7Z7X5_9BACL</name>